<sequence>MDKRHHQDMDDVQVDSAPQRSNYLLMLNSITNDLDLLLSDICHLYPSYNEEESSNKVTPAVPMKTFSKKPSHLENCSAFGESSTSGTLTSTDSNTSFKNTQNGTLNSTDSNSSSKPSPYCDHSSHVFELDVKGLEMPTYQDGQTNNLDRHSSGAAFEVEPRQITCLERVTKSSPIWCLPEVGRSGSVHLLKDRVPGSFVVRKSSREEIMALSVQIPANGNNNVDHYLVEPTDKGLHLQGSTHYFREIHSLITHYIDNQDDLPHKLVLPQAIMAAKTSQELSALAMLGQDFWTTPRFGGSRSSSKASLCSASAIHKSVSEPINFASSKIGSQENLPPNNPPSKSVIDFSSYLIQNRKERAKSIPSEPHGSNENIHSDACEISKSAEDIKSRAVKLESAHSDSVLLHRDLNSSTPDSGSTKSAPHNHKCSVPHKSRSTDLYFTTPIGLLTLPENTYFTSNLSDKLSDYEDIWKNSNSQPSSLSVQAEIASRLQKPFQANAKNCQNGAKDSFRKEENLKCDSAMYNGDVKRTDSLENNLNTSNKSENKISHKGSLPVMFKSYEYEEVESDDEDSDDECSSLDGEADEFKNEDEDTNQSFSVQTQTSPKPSPLPALSKKSASTSTLSNSKSPVYAEPFDAIDPISGENKQTQFKSVPQKVRRKSAPAFIAKKRLLCYARPSKVEKVTTPPGIKDKEIILPFESINEEDQEGKRQSIIAPVKPFKRSTSLKVQSSRKVEIGINRQSLNEAARQIEKLNLQRNIHSDNSVVNIQRPTVLQTETSISNGIEFKELEDFENSHKNSPSSPTLKKFPILERQSSEKNRETQCTELSEYTTVEDLILCFNPELTLKPLPPFPLQIQAPAPTISGQVSEYDNLMNTTYVAPSCASVGTIFCKPWDNSLFDSLFKCSDPKLVPAMNVQERIHHWQKYNEEYNGVPTDNEIEDNLRFSMLSDECSVGTRTFGGERTSFVPHSSMEQSKHSSNAKQIFLDETETADDTYNNGDRPLFGADLREKIVPILANPRLLQQCARNRNPDARIRDYVFRLSQDTSTTFGSTIKNFITCTLESQEKNPHFVTRNVRQFMNGIKNYLVKHGEGELEDMIEHERNKLAPNEILNIDAILESSLHVCVIKPLKQHIYQLFVKEYSRNGSITLLSKNIKYARTKTAEEIGIRRGLSPPDGSTMEVIKHYLVNMQKAFSPLKKLENLLGATSSIYKCVMSKPRVGTASSSFGADDFLPILIYTIIQCGNVSIEVEADYMWGLLHPSLLTGEGGYYLTSLSSAILVLKNFRQMHENKDPGAQGPLPSISDMQGFLKIAIPDELKDSIEWKTLPVRPNMTTKDVCSIIAHKFKITNPQDYSFYILENREEKRLTDAECPQALKAQKMAEGKECVFAYKRTAANIAWPKSVKKS</sequence>
<dbReference type="PANTHER" id="PTHR23101">
    <property type="entry name" value="RAB GDP/GTP EXCHANGE FACTOR"/>
    <property type="match status" value="1"/>
</dbReference>
<dbReference type="InterPro" id="IPR000980">
    <property type="entry name" value="SH2"/>
</dbReference>
<proteinExistence type="inferred from homology"/>
<keyword evidence="3" id="KW-0727">SH2 domain</keyword>
<dbReference type="GO" id="GO:0005829">
    <property type="term" value="C:cytosol"/>
    <property type="evidence" value="ECO:0007669"/>
    <property type="project" value="TreeGrafter"/>
</dbReference>
<dbReference type="PROSITE" id="PS50001">
    <property type="entry name" value="SH2"/>
    <property type="match status" value="1"/>
</dbReference>
<name>A0AAE0W0N5_9BIVA</name>
<protein>
    <recommendedName>
        <fullName evidence="10">Protein sprint</fullName>
    </recommendedName>
</protein>
<organism evidence="8 9">
    <name type="scientific">Potamilus streckersoni</name>
    <dbReference type="NCBI Taxonomy" id="2493646"/>
    <lineage>
        <taxon>Eukaryota</taxon>
        <taxon>Metazoa</taxon>
        <taxon>Spiralia</taxon>
        <taxon>Lophotrochozoa</taxon>
        <taxon>Mollusca</taxon>
        <taxon>Bivalvia</taxon>
        <taxon>Autobranchia</taxon>
        <taxon>Heteroconchia</taxon>
        <taxon>Palaeoheterodonta</taxon>
        <taxon>Unionida</taxon>
        <taxon>Unionoidea</taxon>
        <taxon>Unionidae</taxon>
        <taxon>Ambleminae</taxon>
        <taxon>Lampsilini</taxon>
        <taxon>Potamilus</taxon>
    </lineage>
</organism>
<dbReference type="Pfam" id="PF23268">
    <property type="entry name" value="RIN1"/>
    <property type="match status" value="1"/>
</dbReference>
<feature type="region of interest" description="Disordered" evidence="4">
    <location>
        <begin position="403"/>
        <end position="432"/>
    </location>
</feature>
<gene>
    <name evidence="8" type="ORF">CHS0354_032496</name>
</gene>
<feature type="region of interest" description="Disordered" evidence="4">
    <location>
        <begin position="562"/>
        <end position="630"/>
    </location>
</feature>
<dbReference type="Pfam" id="PF02204">
    <property type="entry name" value="VPS9"/>
    <property type="match status" value="1"/>
</dbReference>
<dbReference type="PROSITE" id="PS50200">
    <property type="entry name" value="RA"/>
    <property type="match status" value="1"/>
</dbReference>
<reference evidence="8" key="1">
    <citation type="journal article" date="2021" name="Genome Biol. Evol.">
        <title>A High-Quality Reference Genome for a Parasitic Bivalve with Doubly Uniparental Inheritance (Bivalvia: Unionida).</title>
        <authorList>
            <person name="Smith C.H."/>
        </authorList>
    </citation>
    <scope>NUCLEOTIDE SEQUENCE</scope>
    <source>
        <strain evidence="8">CHS0354</strain>
    </source>
</reference>
<reference evidence="8" key="2">
    <citation type="journal article" date="2021" name="Genome Biol. Evol.">
        <title>Developing a high-quality reference genome for a parasitic bivalve with doubly uniparental inheritance (Bivalvia: Unionida).</title>
        <authorList>
            <person name="Smith C.H."/>
        </authorList>
    </citation>
    <scope>NUCLEOTIDE SEQUENCE</scope>
    <source>
        <strain evidence="8">CHS0354</strain>
        <tissue evidence="8">Mantle</tissue>
    </source>
</reference>
<dbReference type="GO" id="GO:0016192">
    <property type="term" value="P:vesicle-mediated transport"/>
    <property type="evidence" value="ECO:0007669"/>
    <property type="project" value="InterPro"/>
</dbReference>
<feature type="region of interest" description="Disordered" evidence="4">
    <location>
        <begin position="77"/>
        <end position="121"/>
    </location>
</feature>
<feature type="compositionally biased region" description="Low complexity" evidence="4">
    <location>
        <begin position="82"/>
        <end position="96"/>
    </location>
</feature>
<dbReference type="SUPFAM" id="SSF55550">
    <property type="entry name" value="SH2 domain"/>
    <property type="match status" value="1"/>
</dbReference>
<accession>A0AAE0W0N5</accession>
<evidence type="ECO:0000256" key="3">
    <source>
        <dbReference type="PROSITE-ProRule" id="PRU00191"/>
    </source>
</evidence>
<dbReference type="PANTHER" id="PTHR23101:SF104">
    <property type="entry name" value="PROTEIN SPRINT"/>
    <property type="match status" value="1"/>
</dbReference>
<comment type="caution">
    <text evidence="8">The sequence shown here is derived from an EMBL/GenBank/DDBJ whole genome shotgun (WGS) entry which is preliminary data.</text>
</comment>
<evidence type="ECO:0000313" key="8">
    <source>
        <dbReference type="EMBL" id="KAK3595980.1"/>
    </source>
</evidence>
<dbReference type="SUPFAM" id="SSF109993">
    <property type="entry name" value="VPS9 domain"/>
    <property type="match status" value="1"/>
</dbReference>
<dbReference type="Pfam" id="PF00017">
    <property type="entry name" value="SH2"/>
    <property type="match status" value="1"/>
</dbReference>
<evidence type="ECO:0000256" key="4">
    <source>
        <dbReference type="SAM" id="MobiDB-lite"/>
    </source>
</evidence>
<dbReference type="InterPro" id="IPR000159">
    <property type="entry name" value="RA_dom"/>
</dbReference>
<feature type="compositionally biased region" description="Acidic residues" evidence="4">
    <location>
        <begin position="562"/>
        <end position="592"/>
    </location>
</feature>
<feature type="compositionally biased region" description="Polar residues" evidence="4">
    <location>
        <begin position="409"/>
        <end position="421"/>
    </location>
</feature>
<feature type="compositionally biased region" description="Low complexity" evidence="4">
    <location>
        <begin position="106"/>
        <end position="118"/>
    </location>
</feature>
<keyword evidence="2" id="KW-0343">GTPase activation</keyword>
<dbReference type="InterPro" id="IPR003123">
    <property type="entry name" value="VPS9"/>
</dbReference>
<evidence type="ECO:0000259" key="7">
    <source>
        <dbReference type="PROSITE" id="PS51205"/>
    </source>
</evidence>
<dbReference type="InterPro" id="IPR036860">
    <property type="entry name" value="SH2_dom_sf"/>
</dbReference>
<feature type="compositionally biased region" description="Low complexity" evidence="4">
    <location>
        <begin position="610"/>
        <end position="628"/>
    </location>
</feature>
<evidence type="ECO:0000259" key="5">
    <source>
        <dbReference type="PROSITE" id="PS50001"/>
    </source>
</evidence>
<feature type="compositionally biased region" description="Basic residues" evidence="4">
    <location>
        <begin position="422"/>
        <end position="432"/>
    </location>
</feature>
<dbReference type="InterPro" id="IPR037191">
    <property type="entry name" value="VPS9_dom_sf"/>
</dbReference>
<dbReference type="Proteomes" id="UP001195483">
    <property type="component" value="Unassembled WGS sequence"/>
</dbReference>
<feature type="domain" description="Ras-associating" evidence="6">
    <location>
        <begin position="1306"/>
        <end position="1395"/>
    </location>
</feature>
<feature type="domain" description="VPS9" evidence="7">
    <location>
        <begin position="1144"/>
        <end position="1290"/>
    </location>
</feature>
<feature type="domain" description="SH2" evidence="5">
    <location>
        <begin position="176"/>
        <end position="269"/>
    </location>
</feature>
<dbReference type="GO" id="GO:0031267">
    <property type="term" value="F:small GTPase binding"/>
    <property type="evidence" value="ECO:0007669"/>
    <property type="project" value="TreeGrafter"/>
</dbReference>
<evidence type="ECO:0008006" key="10">
    <source>
        <dbReference type="Google" id="ProtNLM"/>
    </source>
</evidence>
<keyword evidence="9" id="KW-1185">Reference proteome</keyword>
<dbReference type="CDD" id="cd01776">
    <property type="entry name" value="RA_Rin"/>
    <property type="match status" value="1"/>
</dbReference>
<feature type="compositionally biased region" description="Polar residues" evidence="4">
    <location>
        <begin position="593"/>
        <end position="602"/>
    </location>
</feature>
<dbReference type="PROSITE" id="PS51205">
    <property type="entry name" value="VPS9"/>
    <property type="match status" value="1"/>
</dbReference>
<dbReference type="InterPro" id="IPR045046">
    <property type="entry name" value="Vps9-like"/>
</dbReference>
<dbReference type="Gene3D" id="3.30.505.10">
    <property type="entry name" value="SH2 domain"/>
    <property type="match status" value="1"/>
</dbReference>
<dbReference type="GO" id="GO:0030139">
    <property type="term" value="C:endocytic vesicle"/>
    <property type="evidence" value="ECO:0007669"/>
    <property type="project" value="TreeGrafter"/>
</dbReference>
<dbReference type="GO" id="GO:0005085">
    <property type="term" value="F:guanyl-nucleotide exchange factor activity"/>
    <property type="evidence" value="ECO:0007669"/>
    <property type="project" value="InterPro"/>
</dbReference>
<comment type="similarity">
    <text evidence="1">Belongs to the RIN (Ras interaction/interference) family.</text>
</comment>
<dbReference type="EMBL" id="JAEAOA010001917">
    <property type="protein sequence ID" value="KAK3595980.1"/>
    <property type="molecule type" value="Genomic_DNA"/>
</dbReference>
<dbReference type="GO" id="GO:0007165">
    <property type="term" value="P:signal transduction"/>
    <property type="evidence" value="ECO:0007669"/>
    <property type="project" value="InterPro"/>
</dbReference>
<dbReference type="Pfam" id="PF00788">
    <property type="entry name" value="RA"/>
    <property type="match status" value="1"/>
</dbReference>
<evidence type="ECO:0000259" key="6">
    <source>
        <dbReference type="PROSITE" id="PS50200"/>
    </source>
</evidence>
<feature type="compositionally biased region" description="Polar residues" evidence="4">
    <location>
        <begin position="532"/>
        <end position="541"/>
    </location>
</feature>
<evidence type="ECO:0000256" key="1">
    <source>
        <dbReference type="ARBA" id="ARBA00006919"/>
    </source>
</evidence>
<dbReference type="Gene3D" id="1.20.1050.80">
    <property type="entry name" value="VPS9 domain"/>
    <property type="match status" value="1"/>
</dbReference>
<dbReference type="CDD" id="cd00173">
    <property type="entry name" value="SH2"/>
    <property type="match status" value="1"/>
</dbReference>
<feature type="region of interest" description="Disordered" evidence="4">
    <location>
        <begin position="790"/>
        <end position="820"/>
    </location>
</feature>
<evidence type="ECO:0000313" key="9">
    <source>
        <dbReference type="Proteomes" id="UP001195483"/>
    </source>
</evidence>
<dbReference type="SMART" id="SM00252">
    <property type="entry name" value="SH2"/>
    <property type="match status" value="1"/>
</dbReference>
<dbReference type="SMART" id="SM00314">
    <property type="entry name" value="RA"/>
    <property type="match status" value="1"/>
</dbReference>
<reference evidence="8" key="3">
    <citation type="submission" date="2023-05" db="EMBL/GenBank/DDBJ databases">
        <authorList>
            <person name="Smith C.H."/>
        </authorList>
    </citation>
    <scope>NUCLEOTIDE SEQUENCE</scope>
    <source>
        <strain evidence="8">CHS0354</strain>
        <tissue evidence="8">Mantle</tissue>
    </source>
</reference>
<evidence type="ECO:0000256" key="2">
    <source>
        <dbReference type="ARBA" id="ARBA00022468"/>
    </source>
</evidence>
<dbReference type="GO" id="GO:0005096">
    <property type="term" value="F:GTPase activator activity"/>
    <property type="evidence" value="ECO:0007669"/>
    <property type="project" value="UniProtKB-KW"/>
</dbReference>
<feature type="region of interest" description="Disordered" evidence="4">
    <location>
        <begin position="528"/>
        <end position="547"/>
    </location>
</feature>
<dbReference type="SMART" id="SM00167">
    <property type="entry name" value="VPS9"/>
    <property type="match status" value="1"/>
</dbReference>